<evidence type="ECO:0000256" key="1">
    <source>
        <dbReference type="ARBA" id="ARBA00022722"/>
    </source>
</evidence>
<dbReference type="Gene3D" id="3.30.420.10">
    <property type="entry name" value="Ribonuclease H-like superfamily/Ribonuclease H"/>
    <property type="match status" value="1"/>
</dbReference>
<dbReference type="InterPro" id="IPR013520">
    <property type="entry name" value="Ribonucl_H"/>
</dbReference>
<feature type="domain" description="GIY-YIG" evidence="3">
    <location>
        <begin position="263"/>
        <end position="342"/>
    </location>
</feature>
<dbReference type="GO" id="GO:0009380">
    <property type="term" value="C:excinuclease repair complex"/>
    <property type="evidence" value="ECO:0007669"/>
    <property type="project" value="TreeGrafter"/>
</dbReference>
<dbReference type="AlphaFoldDB" id="A0A377G7X5"/>
<gene>
    <name evidence="4" type="primary">uvrC_1</name>
    <name evidence="4" type="ORF">NCTC11370_00988</name>
</gene>
<dbReference type="STRING" id="1094715.GCA_000236165_01434"/>
<dbReference type="SUPFAM" id="SSF82771">
    <property type="entry name" value="GIY-YIG endonuclease"/>
    <property type="match status" value="1"/>
</dbReference>
<keyword evidence="1" id="KW-0540">Nuclease</keyword>
<keyword evidence="2" id="KW-0269">Exonuclease</keyword>
<organism evidence="4 5">
    <name type="scientific">Fluoribacter dumoffii</name>
    <dbReference type="NCBI Taxonomy" id="463"/>
    <lineage>
        <taxon>Bacteria</taxon>
        <taxon>Pseudomonadati</taxon>
        <taxon>Pseudomonadota</taxon>
        <taxon>Gammaproteobacteria</taxon>
        <taxon>Legionellales</taxon>
        <taxon>Legionellaceae</taxon>
        <taxon>Fluoribacter</taxon>
    </lineage>
</organism>
<dbReference type="InterPro" id="IPR036397">
    <property type="entry name" value="RNaseH_sf"/>
</dbReference>
<dbReference type="InterPro" id="IPR012337">
    <property type="entry name" value="RNaseH-like_sf"/>
</dbReference>
<protein>
    <submittedName>
        <fullName evidence="4">Excinuclease ABC subunit C</fullName>
    </submittedName>
</protein>
<dbReference type="GO" id="GO:0004527">
    <property type="term" value="F:exonuclease activity"/>
    <property type="evidence" value="ECO:0007669"/>
    <property type="project" value="UniProtKB-KW"/>
</dbReference>
<dbReference type="Pfam" id="PF01541">
    <property type="entry name" value="GIY-YIG"/>
    <property type="match status" value="1"/>
</dbReference>
<dbReference type="InterPro" id="IPR000305">
    <property type="entry name" value="GIY-YIG_endonuc"/>
</dbReference>
<dbReference type="CDD" id="cd10434">
    <property type="entry name" value="GIY-YIG_UvrC_Cho"/>
    <property type="match status" value="1"/>
</dbReference>
<accession>A0A377G7X5</accession>
<evidence type="ECO:0000259" key="3">
    <source>
        <dbReference type="PROSITE" id="PS50164"/>
    </source>
</evidence>
<dbReference type="PANTHER" id="PTHR30562">
    <property type="entry name" value="UVRC/OXIDOREDUCTASE"/>
    <property type="match status" value="1"/>
</dbReference>
<dbReference type="GO" id="GO:0003676">
    <property type="term" value="F:nucleic acid binding"/>
    <property type="evidence" value="ECO:0007669"/>
    <property type="project" value="InterPro"/>
</dbReference>
<evidence type="ECO:0000313" key="4">
    <source>
        <dbReference type="EMBL" id="STO20927.1"/>
    </source>
</evidence>
<dbReference type="InterPro" id="IPR050066">
    <property type="entry name" value="UvrABC_protein_C"/>
</dbReference>
<dbReference type="SMART" id="SM00479">
    <property type="entry name" value="EXOIII"/>
    <property type="match status" value="1"/>
</dbReference>
<dbReference type="InterPro" id="IPR047296">
    <property type="entry name" value="GIY-YIG_UvrC_Cho"/>
</dbReference>
<reference evidence="4 5" key="1">
    <citation type="submission" date="2018-06" db="EMBL/GenBank/DDBJ databases">
        <authorList>
            <consortium name="Pathogen Informatics"/>
            <person name="Doyle S."/>
        </authorList>
    </citation>
    <scope>NUCLEOTIDE SEQUENCE [LARGE SCALE GENOMIC DNA]</scope>
    <source>
        <strain evidence="4 5">NCTC11370</strain>
    </source>
</reference>
<dbReference type="SMART" id="SM00465">
    <property type="entry name" value="GIYc"/>
    <property type="match status" value="1"/>
</dbReference>
<evidence type="ECO:0000313" key="5">
    <source>
        <dbReference type="Proteomes" id="UP000254554"/>
    </source>
</evidence>
<dbReference type="Gene3D" id="3.40.1440.10">
    <property type="entry name" value="GIY-YIG endonuclease"/>
    <property type="match status" value="1"/>
</dbReference>
<dbReference type="Proteomes" id="UP000254554">
    <property type="component" value="Unassembled WGS sequence"/>
</dbReference>
<evidence type="ECO:0000256" key="2">
    <source>
        <dbReference type="ARBA" id="ARBA00022839"/>
    </source>
</evidence>
<dbReference type="EMBL" id="UGGT01000001">
    <property type="protein sequence ID" value="STO20927.1"/>
    <property type="molecule type" value="Genomic_DNA"/>
</dbReference>
<dbReference type="PANTHER" id="PTHR30562:SF1">
    <property type="entry name" value="UVRABC SYSTEM PROTEIN C"/>
    <property type="match status" value="1"/>
</dbReference>
<keyword evidence="2" id="KW-0378">Hydrolase</keyword>
<keyword evidence="5" id="KW-1185">Reference proteome</keyword>
<dbReference type="InterPro" id="IPR035901">
    <property type="entry name" value="GIY-YIG_endonuc_sf"/>
</dbReference>
<proteinExistence type="predicted"/>
<dbReference type="SUPFAM" id="SSF53098">
    <property type="entry name" value="Ribonuclease H-like"/>
    <property type="match status" value="1"/>
</dbReference>
<sequence length="556" mass="65170">MMCLYFGAQKNNSPTWECIHIVFDFKTQMYLNLPSILSFPPHSSQMGELAQRKILIIDCQTTGMHPSTGRLLQIGWSIFDPGKIESKIEKWTLKLDEEIPNKIRKMLQLSETDLIKSMDPRVIFNKLQKTLKKLGANPIVIAHYAQFEYSFLKHFYQEHTQTEQLNFQLFCSQKIAKRLLPNLPSHNLKAMAGYLKLENTPKNEIFSHIKMTRSIWQALIPLLRSQEVTDYKTLSQWLTQKALPKPSCYEYNINRLTRLEISSKPGIYRMLAQDRSVLYIGKATSLKTRVNSYFRGIKNRDRRKLEMLAQVWEIETMECDTPLEAALLESEEIKKWNPPYNVLLKADKRTLIFYNYDYTQSSKAWDNNFYNGPHRPDDSLSFLLELIDALKTKRDMPFFEEAIPYQKMQEAWILFCSLNSLGSLDVQSASLRHVFVIAYKLLNQFEKIHGKESFQSWWLQEKKKNLEKDLNDEEQLAKKLTRIFIRAAESLRKSKQIKRLYNSSHTICSTQKKITLVNGEFDPNPSLKKNNAFEVHHYDRLSILLSAKKNKLITKE</sequence>
<dbReference type="CDD" id="cd06127">
    <property type="entry name" value="DEDDh"/>
    <property type="match status" value="1"/>
</dbReference>
<dbReference type="GO" id="GO:0006289">
    <property type="term" value="P:nucleotide-excision repair"/>
    <property type="evidence" value="ECO:0007669"/>
    <property type="project" value="InterPro"/>
</dbReference>
<name>A0A377G7X5_9GAMM</name>
<dbReference type="Pfam" id="PF00929">
    <property type="entry name" value="RNase_T"/>
    <property type="match status" value="1"/>
</dbReference>
<dbReference type="PROSITE" id="PS50164">
    <property type="entry name" value="GIY_YIG"/>
    <property type="match status" value="1"/>
</dbReference>